<dbReference type="PANTHER" id="PTHR42973">
    <property type="entry name" value="BINDING OXIDOREDUCTASE, PUTATIVE (AFU_ORTHOLOGUE AFUA_1G17690)-RELATED"/>
    <property type="match status" value="1"/>
</dbReference>
<dbReference type="Pfam" id="PF08031">
    <property type="entry name" value="BBE"/>
    <property type="match status" value="1"/>
</dbReference>
<dbReference type="InterPro" id="IPR006094">
    <property type="entry name" value="Oxid_FAD_bind_N"/>
</dbReference>
<keyword evidence="9" id="KW-1185">Reference proteome</keyword>
<dbReference type="eggNOG" id="ENOG502SJ3M">
    <property type="taxonomic scope" value="Eukaryota"/>
</dbReference>
<dbReference type="GO" id="GO:0016491">
    <property type="term" value="F:oxidoreductase activity"/>
    <property type="evidence" value="ECO:0007669"/>
    <property type="project" value="UniProtKB-KW"/>
</dbReference>
<feature type="domain" description="FAD-binding PCMH-type" evidence="7">
    <location>
        <begin position="63"/>
        <end position="234"/>
    </location>
</feature>
<keyword evidence="5" id="KW-0560">Oxidoreductase</keyword>
<protein>
    <submittedName>
        <fullName evidence="8">Similar to 6-hydroxy-D-nicotine oxidase acc. no. P08159</fullName>
    </submittedName>
</protein>
<dbReference type="AlphaFoldDB" id="U4LVP2"/>
<reference evidence="8 9" key="1">
    <citation type="journal article" date="2013" name="PLoS Genet.">
        <title>The genome and development-dependent transcriptomes of Pyronema confluens: a window into fungal evolution.</title>
        <authorList>
            <person name="Traeger S."/>
            <person name="Altegoer F."/>
            <person name="Freitag M."/>
            <person name="Gabaldon T."/>
            <person name="Kempken F."/>
            <person name="Kumar A."/>
            <person name="Marcet-Houben M."/>
            <person name="Poggeler S."/>
            <person name="Stajich J.E."/>
            <person name="Nowrousian M."/>
        </authorList>
    </citation>
    <scope>NUCLEOTIDE SEQUENCE [LARGE SCALE GENOMIC DNA]</scope>
    <source>
        <strain evidence="9">CBS 100304</strain>
        <tissue evidence="8">Vegetative mycelium</tissue>
    </source>
</reference>
<evidence type="ECO:0000259" key="7">
    <source>
        <dbReference type="PROSITE" id="PS51387"/>
    </source>
</evidence>
<dbReference type="InterPro" id="IPR016169">
    <property type="entry name" value="FAD-bd_PCMH_sub2"/>
</dbReference>
<organism evidence="8 9">
    <name type="scientific">Pyronema omphalodes (strain CBS 100304)</name>
    <name type="common">Pyronema confluens</name>
    <dbReference type="NCBI Taxonomy" id="1076935"/>
    <lineage>
        <taxon>Eukaryota</taxon>
        <taxon>Fungi</taxon>
        <taxon>Dikarya</taxon>
        <taxon>Ascomycota</taxon>
        <taxon>Pezizomycotina</taxon>
        <taxon>Pezizomycetes</taxon>
        <taxon>Pezizales</taxon>
        <taxon>Pyronemataceae</taxon>
        <taxon>Pyronema</taxon>
    </lineage>
</organism>
<dbReference type="InterPro" id="IPR016166">
    <property type="entry name" value="FAD-bd_PCMH"/>
</dbReference>
<dbReference type="PROSITE" id="PS51387">
    <property type="entry name" value="FAD_PCMH"/>
    <property type="match status" value="1"/>
</dbReference>
<keyword evidence="6" id="KW-0732">Signal</keyword>
<dbReference type="Pfam" id="PF01565">
    <property type="entry name" value="FAD_binding_4"/>
    <property type="match status" value="1"/>
</dbReference>
<accession>U4LVP2</accession>
<dbReference type="Gene3D" id="3.40.462.20">
    <property type="match status" value="1"/>
</dbReference>
<evidence type="ECO:0000313" key="9">
    <source>
        <dbReference type="Proteomes" id="UP000018144"/>
    </source>
</evidence>
<evidence type="ECO:0000256" key="5">
    <source>
        <dbReference type="ARBA" id="ARBA00023002"/>
    </source>
</evidence>
<keyword evidence="4" id="KW-0274">FAD</keyword>
<dbReference type="InterPro" id="IPR050416">
    <property type="entry name" value="FAD-linked_Oxidoreductase"/>
</dbReference>
<dbReference type="STRING" id="1076935.U4LVP2"/>
<evidence type="ECO:0000256" key="1">
    <source>
        <dbReference type="ARBA" id="ARBA00001974"/>
    </source>
</evidence>
<evidence type="ECO:0000256" key="4">
    <source>
        <dbReference type="ARBA" id="ARBA00022827"/>
    </source>
</evidence>
<dbReference type="InterPro" id="IPR012951">
    <property type="entry name" value="BBE"/>
</dbReference>
<feature type="chain" id="PRO_5004652679" evidence="6">
    <location>
        <begin position="27"/>
        <end position="490"/>
    </location>
</feature>
<keyword evidence="3" id="KW-0285">Flavoprotein</keyword>
<dbReference type="PANTHER" id="PTHR42973:SF39">
    <property type="entry name" value="FAD-BINDING PCMH-TYPE DOMAIN-CONTAINING PROTEIN"/>
    <property type="match status" value="1"/>
</dbReference>
<dbReference type="EMBL" id="HF935907">
    <property type="protein sequence ID" value="CCX32721.1"/>
    <property type="molecule type" value="Genomic_DNA"/>
</dbReference>
<comment type="cofactor">
    <cofactor evidence="1">
        <name>FAD</name>
        <dbReference type="ChEBI" id="CHEBI:57692"/>
    </cofactor>
</comment>
<evidence type="ECO:0000313" key="8">
    <source>
        <dbReference type="EMBL" id="CCX32721.1"/>
    </source>
</evidence>
<dbReference type="SUPFAM" id="SSF56176">
    <property type="entry name" value="FAD-binding/transporter-associated domain-like"/>
    <property type="match status" value="1"/>
</dbReference>
<evidence type="ECO:0000256" key="2">
    <source>
        <dbReference type="ARBA" id="ARBA00005466"/>
    </source>
</evidence>
<feature type="signal peptide" evidence="6">
    <location>
        <begin position="1"/>
        <end position="26"/>
    </location>
</feature>
<evidence type="ECO:0000256" key="6">
    <source>
        <dbReference type="SAM" id="SignalP"/>
    </source>
</evidence>
<comment type="similarity">
    <text evidence="2">Belongs to the oxygen-dependent FAD-linked oxidoreductase family.</text>
</comment>
<dbReference type="OrthoDB" id="415825at2759"/>
<gene>
    <name evidence="8" type="ORF">PCON_13572</name>
</gene>
<dbReference type="Proteomes" id="UP000018144">
    <property type="component" value="Unassembled WGS sequence"/>
</dbReference>
<proteinExistence type="inferred from homology"/>
<name>U4LVP2_PYROM</name>
<dbReference type="GO" id="GO:0071949">
    <property type="term" value="F:FAD binding"/>
    <property type="evidence" value="ECO:0007669"/>
    <property type="project" value="InterPro"/>
</dbReference>
<dbReference type="Gene3D" id="3.30.465.10">
    <property type="match status" value="1"/>
</dbReference>
<sequence>MHPSLLFSPVGILSLSFVSFASFVSANSHSTASSLASILSGNSPIITPNNPEWNTLTSRWDPYAEPSLQISVEATTISDIQTTVKFAVQRGIPLLITSTSHGFTESVRGIKNGIQISLRNFKNISVDKEHNTVTYGGGVVVAEIITELFKYGKRTSTGNCDCVGLGAGLGGGHGKLQGLHGLHSDNIISAQLVTASGELIIVSAEEHSDLFWGLRGAGHNFGVVVEVTMRIYDAKDADTWTNANYVFPGNKARRIFGFLNGYKSKQPKELTGFVRFAPTVSGVSDVVLSVQYGGHEPYEKIGAPFLALGPKSVMNQTVPFPQVATAMGIGLNNGFCVKSGTRRGHFSTQIKKFNIPEMEGIKAFYDETLKTYPQFNASSMVWEMYPQQAFKAVPADESAYPHRDLDMLSLFMVNYKDPKDDELARKLGKEGLKHLLKTAEGYRVYVNYGLGDEPNNVMYGGGWRLERLRDLKRRYDPRNVFKGYNPIHLG</sequence>
<dbReference type="OMA" id="FNIPEME"/>
<dbReference type="InterPro" id="IPR036318">
    <property type="entry name" value="FAD-bd_PCMH-like_sf"/>
</dbReference>
<evidence type="ECO:0000256" key="3">
    <source>
        <dbReference type="ARBA" id="ARBA00022630"/>
    </source>
</evidence>